<accession>A0A2T6ZTI2</accession>
<comment type="caution">
    <text evidence="2">The sequence shown here is derived from an EMBL/GenBank/DDBJ whole genome shotgun (WGS) entry which is preliminary data.</text>
</comment>
<evidence type="ECO:0000256" key="1">
    <source>
        <dbReference type="SAM" id="MobiDB-lite"/>
    </source>
</evidence>
<name>A0A2T6ZTI2_TUBBO</name>
<evidence type="ECO:0000313" key="2">
    <source>
        <dbReference type="EMBL" id="PUU78788.1"/>
    </source>
</evidence>
<feature type="compositionally biased region" description="Polar residues" evidence="1">
    <location>
        <begin position="138"/>
        <end position="162"/>
    </location>
</feature>
<feature type="compositionally biased region" description="Polar residues" evidence="1">
    <location>
        <begin position="206"/>
        <end position="220"/>
    </location>
</feature>
<sequence>MQDTDWVRLNAIDGPNANRKRPPWIIIEELSGGWVPVMPVLMVKEDFDQRFVGKNLLYLCIEVDILASELQGERCMGYLDPSAVGIILRERSLIQAVESPVRENMREERGPRDPSRPPGSLANSGGYSDGHRIREGSSRQNSQGHSSPSLPSEFSNGSNTSFAGRPNGAYSRYHARSSGTPANFSSAPSQVGYLGARGSRDPDGNYINNQSRNPYQNSSS</sequence>
<feature type="region of interest" description="Disordered" evidence="1">
    <location>
        <begin position="99"/>
        <end position="220"/>
    </location>
</feature>
<organism evidence="2 3">
    <name type="scientific">Tuber borchii</name>
    <name type="common">White truffle</name>
    <dbReference type="NCBI Taxonomy" id="42251"/>
    <lineage>
        <taxon>Eukaryota</taxon>
        <taxon>Fungi</taxon>
        <taxon>Dikarya</taxon>
        <taxon>Ascomycota</taxon>
        <taxon>Pezizomycotina</taxon>
        <taxon>Pezizomycetes</taxon>
        <taxon>Pezizales</taxon>
        <taxon>Tuberaceae</taxon>
        <taxon>Tuber</taxon>
    </lineage>
</organism>
<evidence type="ECO:0000313" key="3">
    <source>
        <dbReference type="Proteomes" id="UP000244722"/>
    </source>
</evidence>
<feature type="compositionally biased region" description="Basic and acidic residues" evidence="1">
    <location>
        <begin position="100"/>
        <end position="115"/>
    </location>
</feature>
<keyword evidence="3" id="KW-1185">Reference proteome</keyword>
<proteinExistence type="predicted"/>
<dbReference type="Proteomes" id="UP000244722">
    <property type="component" value="Unassembled WGS sequence"/>
</dbReference>
<feature type="compositionally biased region" description="Polar residues" evidence="1">
    <location>
        <begin position="177"/>
        <end position="189"/>
    </location>
</feature>
<gene>
    <name evidence="2" type="ORF">B9Z19DRAFT_1141119</name>
</gene>
<protein>
    <submittedName>
        <fullName evidence="2">Uncharacterized protein</fullName>
    </submittedName>
</protein>
<dbReference type="AlphaFoldDB" id="A0A2T6ZTI2"/>
<dbReference type="EMBL" id="NESQ01000106">
    <property type="protein sequence ID" value="PUU78788.1"/>
    <property type="molecule type" value="Genomic_DNA"/>
</dbReference>
<reference evidence="2 3" key="1">
    <citation type="submission" date="2017-04" db="EMBL/GenBank/DDBJ databases">
        <title>Draft genome sequence of Tuber borchii Vittad., a whitish edible truffle.</title>
        <authorList>
            <consortium name="DOE Joint Genome Institute"/>
            <person name="Murat C."/>
            <person name="Kuo A."/>
            <person name="Barry K.W."/>
            <person name="Clum A."/>
            <person name="Dockter R.B."/>
            <person name="Fauchery L."/>
            <person name="Iotti M."/>
            <person name="Kohler A."/>
            <person name="Labutti K."/>
            <person name="Lindquist E.A."/>
            <person name="Lipzen A."/>
            <person name="Ohm R.A."/>
            <person name="Wang M."/>
            <person name="Grigoriev I.V."/>
            <person name="Zambonelli A."/>
            <person name="Martin F.M."/>
        </authorList>
    </citation>
    <scope>NUCLEOTIDE SEQUENCE [LARGE SCALE GENOMIC DNA]</scope>
    <source>
        <strain evidence="2 3">Tbo3840</strain>
    </source>
</reference>
<dbReference type="OrthoDB" id="5478287at2759"/>